<evidence type="ECO:0000313" key="2">
    <source>
        <dbReference type="EMBL" id="KRM78088.1"/>
    </source>
</evidence>
<dbReference type="PATRIC" id="fig|1423772.3.peg.1704"/>
<gene>
    <name evidence="2" type="ORF">FC48_GL001600</name>
</gene>
<evidence type="ECO:0000313" key="3">
    <source>
        <dbReference type="Proteomes" id="UP000051612"/>
    </source>
</evidence>
<dbReference type="RefSeq" id="WP_056957890.1">
    <property type="nucleotide sequence ID" value="NZ_AYYN01000002.1"/>
</dbReference>
<organism evidence="2 3">
    <name type="scientific">Ligilactobacillus murinus DSM 20452 = NBRC 14221</name>
    <dbReference type="NCBI Taxonomy" id="1423772"/>
    <lineage>
        <taxon>Bacteria</taxon>
        <taxon>Bacillati</taxon>
        <taxon>Bacillota</taxon>
        <taxon>Bacilli</taxon>
        <taxon>Lactobacillales</taxon>
        <taxon>Lactobacillaceae</taxon>
        <taxon>Ligilactobacillus</taxon>
    </lineage>
</organism>
<feature type="compositionally biased region" description="Polar residues" evidence="1">
    <location>
        <begin position="40"/>
        <end position="54"/>
    </location>
</feature>
<reference evidence="2 3" key="1">
    <citation type="journal article" date="2015" name="Genome Announc.">
        <title>Expanding the biotechnology potential of lactobacilli through comparative genomics of 213 strains and associated genera.</title>
        <authorList>
            <person name="Sun Z."/>
            <person name="Harris H.M."/>
            <person name="McCann A."/>
            <person name="Guo C."/>
            <person name="Argimon S."/>
            <person name="Zhang W."/>
            <person name="Yang X."/>
            <person name="Jeffery I.B."/>
            <person name="Cooney J.C."/>
            <person name="Kagawa T.F."/>
            <person name="Liu W."/>
            <person name="Song Y."/>
            <person name="Salvetti E."/>
            <person name="Wrobel A."/>
            <person name="Rasinkangas P."/>
            <person name="Parkhill J."/>
            <person name="Rea M.C."/>
            <person name="O'Sullivan O."/>
            <person name="Ritari J."/>
            <person name="Douillard F.P."/>
            <person name="Paul Ross R."/>
            <person name="Yang R."/>
            <person name="Briner A.E."/>
            <person name="Felis G.E."/>
            <person name="de Vos W.M."/>
            <person name="Barrangou R."/>
            <person name="Klaenhammer T.R."/>
            <person name="Caufield P.W."/>
            <person name="Cui Y."/>
            <person name="Zhang H."/>
            <person name="O'Toole P.W."/>
        </authorList>
    </citation>
    <scope>NUCLEOTIDE SEQUENCE [LARGE SCALE GENOMIC DNA]</scope>
    <source>
        <strain evidence="2 3">DSM 20452</strain>
    </source>
</reference>
<name>A0A0R2BFD3_9LACO</name>
<sequence length="427" mass="48751">MHDYRKEVQQLLDVMGNSEQELTLGAKAIQLILQMAAKGSSAQVTEEKQTSVTSEVKEDQEEGPQALPEVESDLKSKLVAKVEKESKPAVQKIEPLVDRQTEASKEKAKIDRTSQTLQALLSEKGDSQALDNWVQKDPKIFERLFDMVMVYKVSTRRIGFKAYNKNNKELRFRETIRNQFNPKNGDAILVSNAHTESPRITKLIRRPAESYYPNTVTFDRGVVEVNADNELIVKRNVSGKKLRVDGELFEYKLPAQAYNIHEGSIVRLRWYANPHGERQNEDISLAWVYPERQEKVTMPAPKKEKGPKPQYQPTIEFDLEGSTVGIVVGRELYRDKYEAIIEAHNGKMLMVDAFYHRRDPENYFSRRLSEADYVVMVQNQNKHNTSYALAKIKDQFQGFAVAKNLTGIQVEQAIYRAVKGLPAFVAG</sequence>
<dbReference type="AlphaFoldDB" id="A0A0R2BFD3"/>
<feature type="region of interest" description="Disordered" evidence="1">
    <location>
        <begin position="40"/>
        <end position="67"/>
    </location>
</feature>
<protein>
    <submittedName>
        <fullName evidence="2">Uncharacterized protein</fullName>
    </submittedName>
</protein>
<comment type="caution">
    <text evidence="2">The sequence shown here is derived from an EMBL/GenBank/DDBJ whole genome shotgun (WGS) entry which is preliminary data.</text>
</comment>
<evidence type="ECO:0000256" key="1">
    <source>
        <dbReference type="SAM" id="MobiDB-lite"/>
    </source>
</evidence>
<dbReference type="Proteomes" id="UP000051612">
    <property type="component" value="Unassembled WGS sequence"/>
</dbReference>
<proteinExistence type="predicted"/>
<accession>A0A0R2BFD3</accession>
<dbReference type="EMBL" id="AYYN01000002">
    <property type="protein sequence ID" value="KRM78088.1"/>
    <property type="molecule type" value="Genomic_DNA"/>
</dbReference>